<dbReference type="GO" id="GO:0016757">
    <property type="term" value="F:glycosyltransferase activity"/>
    <property type="evidence" value="ECO:0007669"/>
    <property type="project" value="TreeGrafter"/>
</dbReference>
<proteinExistence type="predicted"/>
<comment type="caution">
    <text evidence="1">The sequence shown here is derived from an EMBL/GenBank/DDBJ whole genome shotgun (WGS) entry which is preliminary data.</text>
</comment>
<dbReference type="Pfam" id="PF13528">
    <property type="entry name" value="Glyco_trans_1_3"/>
    <property type="match status" value="1"/>
</dbReference>
<protein>
    <submittedName>
        <fullName evidence="1">Uncharacterized protein (TIGR00661 family)</fullName>
    </submittedName>
</protein>
<reference evidence="1 2" key="1">
    <citation type="submission" date="2018-08" db="EMBL/GenBank/DDBJ databases">
        <title>Genomic Encyclopedia of Type Strains, Phase III (KMG-III): the genomes of soil and plant-associated and newly described type strains.</title>
        <authorList>
            <person name="Whitman W."/>
        </authorList>
    </citation>
    <scope>NUCLEOTIDE SEQUENCE [LARGE SCALE GENOMIC DNA]</scope>
    <source>
        <strain evidence="1 2">325-5</strain>
    </source>
</reference>
<evidence type="ECO:0000313" key="2">
    <source>
        <dbReference type="Proteomes" id="UP000256429"/>
    </source>
</evidence>
<organism evidence="1 2">
    <name type="scientific">Lutibacter oceani</name>
    <dbReference type="NCBI Taxonomy" id="1853311"/>
    <lineage>
        <taxon>Bacteria</taxon>
        <taxon>Pseudomonadati</taxon>
        <taxon>Bacteroidota</taxon>
        <taxon>Flavobacteriia</taxon>
        <taxon>Flavobacteriales</taxon>
        <taxon>Flavobacteriaceae</taxon>
        <taxon>Lutibacter</taxon>
    </lineage>
</organism>
<dbReference type="Proteomes" id="UP000256429">
    <property type="component" value="Unassembled WGS sequence"/>
</dbReference>
<dbReference type="RefSeq" id="WP_115881773.1">
    <property type="nucleotide sequence ID" value="NZ_QTTQ01000011.1"/>
</dbReference>
<evidence type="ECO:0000313" key="1">
    <source>
        <dbReference type="EMBL" id="REE80887.1"/>
    </source>
</evidence>
<accession>A0A3D9RM76</accession>
<dbReference type="Gene3D" id="3.40.50.2000">
    <property type="entry name" value="Glycogen Phosphorylase B"/>
    <property type="match status" value="1"/>
</dbReference>
<dbReference type="OrthoDB" id="9793805at2"/>
<gene>
    <name evidence="1" type="ORF">BX611_2545</name>
</gene>
<name>A0A3D9RM76_9FLAO</name>
<dbReference type="EMBL" id="QTTQ01000011">
    <property type="protein sequence ID" value="REE80887.1"/>
    <property type="molecule type" value="Genomic_DNA"/>
</dbReference>
<keyword evidence="2" id="KW-1185">Reference proteome</keyword>
<dbReference type="SUPFAM" id="SSF53756">
    <property type="entry name" value="UDP-Glycosyltransferase/glycogen phosphorylase"/>
    <property type="match status" value="2"/>
</dbReference>
<dbReference type="AlphaFoldDB" id="A0A3D9RM76"/>
<dbReference type="PANTHER" id="PTHR21015">
    <property type="entry name" value="UDP-N-ACETYLGLUCOSAMINE--N-ACETYLMURAMYL-(PENTAPEPTIDE) PYROPHOSPHORYL-UNDECAPRENOL N-ACETYLGLUCOSAMINE TRANSFERASE 1"/>
    <property type="match status" value="1"/>
</dbReference>
<sequence>MKILYAIQGTGNGHLSRAKEIIPALLKRAQVDILVSGTQAEIELPYKVKFLKKGLSFYFGKNGGIDYFKTIKKNNIFRVIKEIKNCPVKNYDLVINDFEPISAWACKLKGVKCISLSHQGALYTENVPKPTHNDFIGKFIIKNYAKCTLNYGFHFKKYNEKVYTPIIRTDIRLLKRTEKNHYTVYLPAYSDEKIISVLSKIKDVKWKVFSKHTNEYYQKKNVYVKPINSEKFEKSLASCQGIICGAGFETPAEAIYLNKKLMVIPMKNQYEQHFNAKALEEIGVPVLKVLKKKNIPKIINWIENDKKVELDFPNDTQQIIDHILYDFIVEEAFLFI</sequence>
<dbReference type="PANTHER" id="PTHR21015:SF22">
    <property type="entry name" value="GLYCOSYLTRANSFERASE"/>
    <property type="match status" value="1"/>
</dbReference>